<organism evidence="1 2">
    <name type="scientific">Micromonospora phaseoli</name>
    <dbReference type="NCBI Taxonomy" id="1144548"/>
    <lineage>
        <taxon>Bacteria</taxon>
        <taxon>Bacillati</taxon>
        <taxon>Actinomycetota</taxon>
        <taxon>Actinomycetes</taxon>
        <taxon>Micromonosporales</taxon>
        <taxon>Micromonosporaceae</taxon>
        <taxon>Micromonospora</taxon>
    </lineage>
</organism>
<protein>
    <submittedName>
        <fullName evidence="1">Uncharacterized protein</fullName>
    </submittedName>
</protein>
<proteinExistence type="predicted"/>
<name>A0A1H6U7H4_9ACTN</name>
<dbReference type="Proteomes" id="UP000198707">
    <property type="component" value="Unassembled WGS sequence"/>
</dbReference>
<evidence type="ECO:0000313" key="2">
    <source>
        <dbReference type="Proteomes" id="UP000198707"/>
    </source>
</evidence>
<keyword evidence="2" id="KW-1185">Reference proteome</keyword>
<accession>A0A1H6U7H4</accession>
<reference evidence="2" key="1">
    <citation type="submission" date="2016-10" db="EMBL/GenBank/DDBJ databases">
        <authorList>
            <person name="Varghese N."/>
            <person name="Submissions S."/>
        </authorList>
    </citation>
    <scope>NUCLEOTIDE SEQUENCE [LARGE SCALE GENOMIC DNA]</scope>
    <source>
        <strain evidence="2">CGMCC 4.7038</strain>
    </source>
</reference>
<dbReference type="AlphaFoldDB" id="A0A1H6U7H4"/>
<evidence type="ECO:0000313" key="1">
    <source>
        <dbReference type="EMBL" id="SEI86524.1"/>
    </source>
</evidence>
<dbReference type="EMBL" id="FNYV01000002">
    <property type="protein sequence ID" value="SEI86524.1"/>
    <property type="molecule type" value="Genomic_DNA"/>
</dbReference>
<sequence length="50" mass="5741">MDGLAVDHVRVAWKPPLVIRAPFRHSAFWYCHRFGPLMGDPEVQVTHVVT</sequence>
<gene>
    <name evidence="1" type="ORF">SAMN05443287_10282</name>
</gene>